<organism evidence="1 2">
    <name type="scientific">Bacteroides caccae</name>
    <dbReference type="NCBI Taxonomy" id="47678"/>
    <lineage>
        <taxon>Bacteria</taxon>
        <taxon>Pseudomonadati</taxon>
        <taxon>Bacteroidota</taxon>
        <taxon>Bacteroidia</taxon>
        <taxon>Bacteroidales</taxon>
        <taxon>Bacteroidaceae</taxon>
        <taxon>Bacteroides</taxon>
    </lineage>
</organism>
<accession>A0A414YHM6</accession>
<evidence type="ECO:0000313" key="2">
    <source>
        <dbReference type="Proteomes" id="UP000283512"/>
    </source>
</evidence>
<name>A0A414YHM6_9BACE</name>
<protein>
    <submittedName>
        <fullName evidence="1">Uncharacterized protein</fullName>
    </submittedName>
</protein>
<dbReference type="AlphaFoldDB" id="A0A414YHM6"/>
<comment type="caution">
    <text evidence="1">The sequence shown here is derived from an EMBL/GenBank/DDBJ whole genome shotgun (WGS) entry which is preliminary data.</text>
</comment>
<proteinExistence type="predicted"/>
<dbReference type="EMBL" id="QRKD01000035">
    <property type="protein sequence ID" value="RHH85659.1"/>
    <property type="molecule type" value="Genomic_DNA"/>
</dbReference>
<dbReference type="Proteomes" id="UP000283512">
    <property type="component" value="Unassembled WGS sequence"/>
</dbReference>
<gene>
    <name evidence="1" type="ORF">DW190_19760</name>
</gene>
<evidence type="ECO:0000313" key="1">
    <source>
        <dbReference type="EMBL" id="RHH85659.1"/>
    </source>
</evidence>
<sequence length="65" mass="7491">MAHPKRVINFALFFMPFSILQPMVAEFHPTRTISDSARQIRTVLAARPNIAYLVATFGRDYSRNH</sequence>
<reference evidence="1 2" key="1">
    <citation type="submission" date="2018-08" db="EMBL/GenBank/DDBJ databases">
        <title>A genome reference for cultivated species of the human gut microbiota.</title>
        <authorList>
            <person name="Zou Y."/>
            <person name="Xue W."/>
            <person name="Luo G."/>
        </authorList>
    </citation>
    <scope>NUCLEOTIDE SEQUENCE [LARGE SCALE GENOMIC DNA]</scope>
    <source>
        <strain evidence="1 2">AM16-49B</strain>
    </source>
</reference>